<name>A0AAU8S8U4_PSEPU</name>
<dbReference type="Proteomes" id="UP000033260">
    <property type="component" value="Chromosome"/>
</dbReference>
<sequence>MPRYIMNVYFLLRPNTERPRTDYSLILQQLCQQGMTDIIRLSFSTCQGNHQFIASTQDKFPRFPIVTSEVGRIMHPLPRIFTFTRFEYFQFLGQLPLVVVF</sequence>
<proteinExistence type="predicted"/>
<organism evidence="1 2">
    <name type="scientific">Pseudomonas putida S13.1.2</name>
    <dbReference type="NCBI Taxonomy" id="1384061"/>
    <lineage>
        <taxon>Bacteria</taxon>
        <taxon>Pseudomonadati</taxon>
        <taxon>Pseudomonadota</taxon>
        <taxon>Gammaproteobacteria</taxon>
        <taxon>Pseudomonadales</taxon>
        <taxon>Pseudomonadaceae</taxon>
        <taxon>Pseudomonas</taxon>
    </lineage>
</organism>
<accession>A0AAU8S8U4</accession>
<dbReference type="EMBL" id="CP010979">
    <property type="protein sequence ID" value="AJQ48211.1"/>
    <property type="molecule type" value="Genomic_DNA"/>
</dbReference>
<evidence type="ECO:0000313" key="1">
    <source>
        <dbReference type="EMBL" id="AJQ48211.1"/>
    </source>
</evidence>
<reference evidence="1 2" key="1">
    <citation type="submission" date="2015-02" db="EMBL/GenBank/DDBJ databases">
        <title>Complete Genome Sequencing of Pseudomonas putida S13.1.2.</title>
        <authorList>
            <person name="Chong T.M."/>
            <person name="Chan K.G."/>
            <person name="Dessaux Y."/>
        </authorList>
    </citation>
    <scope>NUCLEOTIDE SEQUENCE [LARGE SCALE GENOMIC DNA]</scope>
    <source>
        <strain evidence="1 2">S13.1.2</strain>
    </source>
</reference>
<protein>
    <submittedName>
        <fullName evidence="1">Uncharacterized protein</fullName>
    </submittedName>
</protein>
<gene>
    <name evidence="1" type="ORF">N805_13690</name>
</gene>
<evidence type="ECO:0000313" key="2">
    <source>
        <dbReference type="Proteomes" id="UP000033260"/>
    </source>
</evidence>
<dbReference type="AlphaFoldDB" id="A0AAU8S8U4"/>